<dbReference type="OrthoDB" id="9914910at2"/>
<feature type="transmembrane region" description="Helical" evidence="1">
    <location>
        <begin position="34"/>
        <end position="57"/>
    </location>
</feature>
<dbReference type="EMBL" id="CP011127">
    <property type="protein sequence ID" value="AMU87220.1"/>
    <property type="molecule type" value="Genomic_DNA"/>
</dbReference>
<accession>A0A142VBK9</accession>
<feature type="transmembrane region" description="Helical" evidence="1">
    <location>
        <begin position="69"/>
        <end position="93"/>
    </location>
</feature>
<feature type="transmembrane region" description="Helical" evidence="1">
    <location>
        <begin position="6"/>
        <end position="22"/>
    </location>
</feature>
<organism evidence="2 3">
    <name type="scientific">Dehalococcoides mccartyi</name>
    <dbReference type="NCBI Taxonomy" id="61435"/>
    <lineage>
        <taxon>Bacteria</taxon>
        <taxon>Bacillati</taxon>
        <taxon>Chloroflexota</taxon>
        <taxon>Dehalococcoidia</taxon>
        <taxon>Dehalococcoidales</taxon>
        <taxon>Dehalococcoidaceae</taxon>
        <taxon>Dehalococcoides</taxon>
    </lineage>
</organism>
<sequence>MDLAMFLTGIFITALALWLWQLKKDKGWVIGRWHYLLIAIWASWTAFGAWLTVNIMADAEFVMGEGEMAGAALAAGIFGGVSVILGLIITRLIHSKNSLKTG</sequence>
<gene>
    <name evidence="2" type="primary">rdhB</name>
    <name evidence="2" type="ORF">Dm11a5_1394</name>
</gene>
<reference evidence="2 3" key="1">
    <citation type="submission" date="2015-03" db="EMBL/GenBank/DDBJ databases">
        <title>Genomic characterization of Dehalococcoides mccartyi strain 11a5, an unusal plasmid-containing chloroethene dechlorinator.</title>
        <authorList>
            <person name="Zhao S."/>
            <person name="Ding C."/>
            <person name="He J."/>
        </authorList>
    </citation>
    <scope>NUCLEOTIDE SEQUENCE [LARGE SCALE GENOMIC DNA]</scope>
    <source>
        <strain evidence="2 3">11a5</strain>
    </source>
</reference>
<keyword evidence="1" id="KW-1133">Transmembrane helix</keyword>
<dbReference type="RefSeq" id="WP_152551318.1">
    <property type="nucleotide sequence ID" value="NZ_CP011127.1"/>
</dbReference>
<proteinExistence type="predicted"/>
<dbReference type="PATRIC" id="fig|61435.8.peg.1385"/>
<dbReference type="AlphaFoldDB" id="A0A142VBK9"/>
<keyword evidence="1" id="KW-0472">Membrane</keyword>
<evidence type="ECO:0000313" key="2">
    <source>
        <dbReference type="EMBL" id="AMU87220.1"/>
    </source>
</evidence>
<keyword evidence="1" id="KW-0812">Transmembrane</keyword>
<dbReference type="Proteomes" id="UP000076394">
    <property type="component" value="Chromosome"/>
</dbReference>
<name>A0A142VBK9_9CHLR</name>
<protein>
    <submittedName>
        <fullName evidence="2">Reductive dehalogenase anchoring protein</fullName>
    </submittedName>
</protein>
<evidence type="ECO:0000313" key="3">
    <source>
        <dbReference type="Proteomes" id="UP000076394"/>
    </source>
</evidence>
<evidence type="ECO:0000256" key="1">
    <source>
        <dbReference type="SAM" id="Phobius"/>
    </source>
</evidence>